<sequence length="379" mass="43090">MHPHTLAYTHNNRLLLWLPSVQSFSIDPAGRMRPTTRPDLVPFNLSGLVHNLRGSARVTEDRRIAAPFRCPRLHHHRQLLLSLLLLTFPILLAFTTTVPEQQDRPPCRHDDNHGWPLDLLSQAYMKRPCCLPLTWEATFRVRNLDRGIALTRVDSGVLRIFRWTTGGQTASGLGPLVGPLAAASGPDEDYETEELVDSETEAFANTSRSGPLEERMAALMVVGQDIFFTGFCQNSSQETLGQRRLARQVRQALCKKDTPHCLHTPFLGEPRCFSPKTGYRLRDSFAVSASLSSRVVQVWFRDQPISPSSRQIVRHIVHLQMQFGLCQLMRYHVRVGRYIAPERSCQMVIQQEQTFEPMHGSFRINFSHSLIDGLLFCDD</sequence>
<evidence type="ECO:0000256" key="1">
    <source>
        <dbReference type="SAM" id="Phobius"/>
    </source>
</evidence>
<organism evidence="2 3">
    <name type="scientific">Protopolystoma xenopodis</name>
    <dbReference type="NCBI Taxonomy" id="117903"/>
    <lineage>
        <taxon>Eukaryota</taxon>
        <taxon>Metazoa</taxon>
        <taxon>Spiralia</taxon>
        <taxon>Lophotrochozoa</taxon>
        <taxon>Platyhelminthes</taxon>
        <taxon>Monogenea</taxon>
        <taxon>Polyopisthocotylea</taxon>
        <taxon>Polystomatidea</taxon>
        <taxon>Polystomatidae</taxon>
        <taxon>Protopolystoma</taxon>
    </lineage>
</organism>
<name>A0A3S5BNZ3_9PLAT</name>
<evidence type="ECO:0000313" key="3">
    <source>
        <dbReference type="Proteomes" id="UP000784294"/>
    </source>
</evidence>
<protein>
    <submittedName>
        <fullName evidence="2">Uncharacterized protein</fullName>
    </submittedName>
</protein>
<dbReference type="Proteomes" id="UP000784294">
    <property type="component" value="Unassembled WGS sequence"/>
</dbReference>
<gene>
    <name evidence="2" type="ORF">PXEA_LOCUS26051</name>
</gene>
<comment type="caution">
    <text evidence="2">The sequence shown here is derived from an EMBL/GenBank/DDBJ whole genome shotgun (WGS) entry which is preliminary data.</text>
</comment>
<keyword evidence="3" id="KW-1185">Reference proteome</keyword>
<keyword evidence="1" id="KW-0472">Membrane</keyword>
<dbReference type="EMBL" id="CAAALY010244410">
    <property type="protein sequence ID" value="VEL32611.1"/>
    <property type="molecule type" value="Genomic_DNA"/>
</dbReference>
<feature type="transmembrane region" description="Helical" evidence="1">
    <location>
        <begin position="79"/>
        <end position="98"/>
    </location>
</feature>
<reference evidence="2" key="1">
    <citation type="submission" date="2018-11" db="EMBL/GenBank/DDBJ databases">
        <authorList>
            <consortium name="Pathogen Informatics"/>
        </authorList>
    </citation>
    <scope>NUCLEOTIDE SEQUENCE</scope>
</reference>
<evidence type="ECO:0000313" key="2">
    <source>
        <dbReference type="EMBL" id="VEL32611.1"/>
    </source>
</evidence>
<keyword evidence="1" id="KW-0812">Transmembrane</keyword>
<dbReference type="AlphaFoldDB" id="A0A3S5BNZ3"/>
<keyword evidence="1" id="KW-1133">Transmembrane helix</keyword>
<dbReference type="OrthoDB" id="6225367at2759"/>
<proteinExistence type="predicted"/>
<accession>A0A3S5BNZ3</accession>